<dbReference type="Gene3D" id="3.40.50.720">
    <property type="entry name" value="NAD(P)-binding Rossmann-like Domain"/>
    <property type="match status" value="1"/>
</dbReference>
<reference evidence="3 4" key="1">
    <citation type="submission" date="2018-01" db="EMBL/GenBank/DDBJ databases">
        <title>The draft genome sequence of Halioglobus lutimaris HF004.</title>
        <authorList>
            <person name="Du Z.-J."/>
            <person name="Shi M.-J."/>
        </authorList>
    </citation>
    <scope>NUCLEOTIDE SEQUENCE [LARGE SCALE GENOMIC DNA]</scope>
    <source>
        <strain evidence="3 4">HF004</strain>
    </source>
</reference>
<dbReference type="PRINTS" id="PR00080">
    <property type="entry name" value="SDRFAMILY"/>
</dbReference>
<gene>
    <name evidence="3" type="ORF">C0039_18020</name>
</gene>
<dbReference type="InterPro" id="IPR002347">
    <property type="entry name" value="SDR_fam"/>
</dbReference>
<dbReference type="PROSITE" id="PS00061">
    <property type="entry name" value="ADH_SHORT"/>
    <property type="match status" value="1"/>
</dbReference>
<dbReference type="SUPFAM" id="SSF51735">
    <property type="entry name" value="NAD(P)-binding Rossmann-fold domains"/>
    <property type="match status" value="1"/>
</dbReference>
<dbReference type="FunFam" id="3.40.50.720:FF:000084">
    <property type="entry name" value="Short-chain dehydrogenase reductase"/>
    <property type="match status" value="1"/>
</dbReference>
<keyword evidence="4" id="KW-1185">Reference proteome</keyword>
<proteinExistence type="inferred from homology"/>
<name>A0A2N5WYE3_9GAMM</name>
<accession>A0A2N5WYE3</accession>
<comment type="caution">
    <text evidence="3">The sequence shown here is derived from an EMBL/GenBank/DDBJ whole genome shotgun (WGS) entry which is preliminary data.</text>
</comment>
<keyword evidence="2" id="KW-0560">Oxidoreductase</keyword>
<dbReference type="InterPro" id="IPR020904">
    <property type="entry name" value="Sc_DH/Rdtase_CS"/>
</dbReference>
<evidence type="ECO:0000313" key="4">
    <source>
        <dbReference type="Proteomes" id="UP000235005"/>
    </source>
</evidence>
<sequence length="275" mass="28410">MVAIQVQCHAQYRTHKPGASMSTQLQNKTALVTGAGSGIGKATALLMASRGARVCVTDIDGTAANRVAQLIREQGGNAEAHSLDVSSEAQTIDLFEKLHQTVGRLDIMHLNAGILSQTSLLDSDLAAWSKIIDVNLNGIFLGLRYGSALMLEAGGAVVITSSLAGREGIAGMPAYVSSKHGAIGLAKAAAAELGSHHIRVNAVCPGPIHTNMMITPGTQEEVNASPVAATTMLRRVGLPEEVAELVAFLASDAASFITGGVFPVDGGMPLLGSHR</sequence>
<evidence type="ECO:0000313" key="3">
    <source>
        <dbReference type="EMBL" id="PLW67228.1"/>
    </source>
</evidence>
<dbReference type="GO" id="GO:0016491">
    <property type="term" value="F:oxidoreductase activity"/>
    <property type="evidence" value="ECO:0007669"/>
    <property type="project" value="UniProtKB-KW"/>
</dbReference>
<dbReference type="Pfam" id="PF13561">
    <property type="entry name" value="adh_short_C2"/>
    <property type="match status" value="1"/>
</dbReference>
<dbReference type="CDD" id="cd05233">
    <property type="entry name" value="SDR_c"/>
    <property type="match status" value="1"/>
</dbReference>
<dbReference type="Proteomes" id="UP000235005">
    <property type="component" value="Unassembled WGS sequence"/>
</dbReference>
<dbReference type="OrthoDB" id="5725272at2"/>
<comment type="similarity">
    <text evidence="1">Belongs to the short-chain dehydrogenases/reductases (SDR) family.</text>
</comment>
<dbReference type="PANTHER" id="PTHR24321">
    <property type="entry name" value="DEHYDROGENASES, SHORT CHAIN"/>
    <property type="match status" value="1"/>
</dbReference>
<organism evidence="3 4">
    <name type="scientific">Pseudohalioglobus lutimaris</name>
    <dbReference type="NCBI Taxonomy" id="1737061"/>
    <lineage>
        <taxon>Bacteria</taxon>
        <taxon>Pseudomonadati</taxon>
        <taxon>Pseudomonadota</taxon>
        <taxon>Gammaproteobacteria</taxon>
        <taxon>Cellvibrionales</taxon>
        <taxon>Halieaceae</taxon>
        <taxon>Pseudohalioglobus</taxon>
    </lineage>
</organism>
<evidence type="ECO:0000256" key="1">
    <source>
        <dbReference type="ARBA" id="ARBA00006484"/>
    </source>
</evidence>
<dbReference type="AlphaFoldDB" id="A0A2N5WYE3"/>
<protein>
    <submittedName>
        <fullName evidence="3">Uncharacterized protein</fullName>
    </submittedName>
</protein>
<dbReference type="EMBL" id="PKUS01000033">
    <property type="protein sequence ID" value="PLW67228.1"/>
    <property type="molecule type" value="Genomic_DNA"/>
</dbReference>
<dbReference type="PRINTS" id="PR00081">
    <property type="entry name" value="GDHRDH"/>
</dbReference>
<dbReference type="PANTHER" id="PTHR24321:SF8">
    <property type="entry name" value="ESTRADIOL 17-BETA-DEHYDROGENASE 8-RELATED"/>
    <property type="match status" value="1"/>
</dbReference>
<dbReference type="InterPro" id="IPR036291">
    <property type="entry name" value="NAD(P)-bd_dom_sf"/>
</dbReference>
<evidence type="ECO:0000256" key="2">
    <source>
        <dbReference type="ARBA" id="ARBA00023002"/>
    </source>
</evidence>